<dbReference type="Gene3D" id="3.30.559.10">
    <property type="entry name" value="Chloramphenicol acetyltransferase-like domain"/>
    <property type="match status" value="1"/>
</dbReference>
<dbReference type="AlphaFoldDB" id="A0A2G9U165"/>
<evidence type="ECO:0000313" key="9">
    <source>
        <dbReference type="EMBL" id="PIO64016.1"/>
    </source>
</evidence>
<dbReference type="PROSITE" id="PS00440">
    <property type="entry name" value="ACYLTRANSF_C_2"/>
    <property type="match status" value="1"/>
</dbReference>
<feature type="non-terminal residue" evidence="9">
    <location>
        <position position="273"/>
    </location>
</feature>
<dbReference type="EMBL" id="KZ350302">
    <property type="protein sequence ID" value="PIO64016.1"/>
    <property type="molecule type" value="Genomic_DNA"/>
</dbReference>
<dbReference type="Pfam" id="PF00755">
    <property type="entry name" value="Carn_acyltransf"/>
    <property type="match status" value="2"/>
</dbReference>
<dbReference type="InterPro" id="IPR000542">
    <property type="entry name" value="Carn_acyl_trans"/>
</dbReference>
<organism evidence="9 10">
    <name type="scientific">Teladorsagia circumcincta</name>
    <name type="common">Brown stomach worm</name>
    <name type="synonym">Ostertagia circumcincta</name>
    <dbReference type="NCBI Taxonomy" id="45464"/>
    <lineage>
        <taxon>Eukaryota</taxon>
        <taxon>Metazoa</taxon>
        <taxon>Ecdysozoa</taxon>
        <taxon>Nematoda</taxon>
        <taxon>Chromadorea</taxon>
        <taxon>Rhabditida</taxon>
        <taxon>Rhabditina</taxon>
        <taxon>Rhabditomorpha</taxon>
        <taxon>Strongyloidea</taxon>
        <taxon>Trichostrongylidae</taxon>
        <taxon>Teladorsagia</taxon>
    </lineage>
</organism>
<keyword evidence="3" id="KW-0530">Neurotransmitter biosynthesis</keyword>
<dbReference type="PANTHER" id="PTHR22589:SF14">
    <property type="entry name" value="CHOLINE O-ACETYLTRANSFERASE"/>
    <property type="match status" value="1"/>
</dbReference>
<evidence type="ECO:0000259" key="8">
    <source>
        <dbReference type="Pfam" id="PF00755"/>
    </source>
</evidence>
<evidence type="ECO:0000256" key="2">
    <source>
        <dbReference type="ARBA" id="ARBA00022679"/>
    </source>
</evidence>
<dbReference type="SUPFAM" id="SSF52777">
    <property type="entry name" value="CoA-dependent acyltransferases"/>
    <property type="match status" value="1"/>
</dbReference>
<evidence type="ECO:0000256" key="7">
    <source>
        <dbReference type="RuleBase" id="RU003801"/>
    </source>
</evidence>
<comment type="similarity">
    <text evidence="1 7">Belongs to the carnitine/choline acetyltransferase family.</text>
</comment>
<dbReference type="GO" id="GO:0005737">
    <property type="term" value="C:cytoplasm"/>
    <property type="evidence" value="ECO:0007669"/>
    <property type="project" value="TreeGrafter"/>
</dbReference>
<name>A0A2G9U165_TELCI</name>
<keyword evidence="4 7" id="KW-0012">Acyltransferase</keyword>
<keyword evidence="2 7" id="KW-0808">Transferase</keyword>
<dbReference type="GO" id="GO:0008292">
    <property type="term" value="P:acetylcholine biosynthetic process"/>
    <property type="evidence" value="ECO:0007669"/>
    <property type="project" value="TreeGrafter"/>
</dbReference>
<evidence type="ECO:0000313" key="10">
    <source>
        <dbReference type="Proteomes" id="UP000230423"/>
    </source>
</evidence>
<dbReference type="InterPro" id="IPR039551">
    <property type="entry name" value="Cho/carn_acyl_trans"/>
</dbReference>
<reference evidence="9 10" key="1">
    <citation type="submission" date="2015-09" db="EMBL/GenBank/DDBJ databases">
        <title>Draft genome of the parasitic nematode Teladorsagia circumcincta isolate WARC Sus (inbred).</title>
        <authorList>
            <person name="Mitreva M."/>
        </authorList>
    </citation>
    <scope>NUCLEOTIDE SEQUENCE [LARGE SCALE GENOMIC DNA]</scope>
    <source>
        <strain evidence="9 10">S</strain>
    </source>
</reference>
<keyword evidence="10" id="KW-1185">Reference proteome</keyword>
<dbReference type="GO" id="GO:0045202">
    <property type="term" value="C:synapse"/>
    <property type="evidence" value="ECO:0007669"/>
    <property type="project" value="GOC"/>
</dbReference>
<evidence type="ECO:0000256" key="4">
    <source>
        <dbReference type="ARBA" id="ARBA00023315"/>
    </source>
</evidence>
<gene>
    <name evidence="9" type="ORF">TELCIR_14368</name>
</gene>
<dbReference type="GO" id="GO:0004102">
    <property type="term" value="F:choline O-acetyltransferase activity"/>
    <property type="evidence" value="ECO:0007669"/>
    <property type="project" value="UniProtKB-EC"/>
</dbReference>
<accession>A0A2G9U165</accession>
<evidence type="ECO:0000256" key="3">
    <source>
        <dbReference type="ARBA" id="ARBA00022979"/>
    </source>
</evidence>
<dbReference type="EC" id="2.3.1.6" evidence="5"/>
<dbReference type="Proteomes" id="UP000230423">
    <property type="component" value="Unassembled WGS sequence"/>
</dbReference>
<evidence type="ECO:0000256" key="1">
    <source>
        <dbReference type="ARBA" id="ARBA00005232"/>
    </source>
</evidence>
<protein>
    <recommendedName>
        <fullName evidence="6">Choline O-acetyltransferase</fullName>
        <ecNumber evidence="5">2.3.1.6</ecNumber>
    </recommendedName>
</protein>
<evidence type="ECO:0000256" key="6">
    <source>
        <dbReference type="ARBA" id="ARBA00040495"/>
    </source>
</evidence>
<proteinExistence type="inferred from homology"/>
<dbReference type="OrthoDB" id="240216at2759"/>
<feature type="domain" description="Choline/carnitine acyltransferase" evidence="8">
    <location>
        <begin position="214"/>
        <end position="269"/>
    </location>
</feature>
<feature type="domain" description="Choline/carnitine acyltransferase" evidence="8">
    <location>
        <begin position="33"/>
        <end position="206"/>
    </location>
</feature>
<dbReference type="InterPro" id="IPR042231">
    <property type="entry name" value="Cho/carn_acyl_trans_2"/>
</dbReference>
<dbReference type="GO" id="GO:0043005">
    <property type="term" value="C:neuron projection"/>
    <property type="evidence" value="ECO:0007669"/>
    <property type="project" value="TreeGrafter"/>
</dbReference>
<dbReference type="PANTHER" id="PTHR22589">
    <property type="entry name" value="CARNITINE O-ACYLTRANSFERASE"/>
    <property type="match status" value="1"/>
</dbReference>
<dbReference type="GO" id="GO:0007274">
    <property type="term" value="P:neuromuscular synaptic transmission"/>
    <property type="evidence" value="ECO:0007669"/>
    <property type="project" value="TreeGrafter"/>
</dbReference>
<sequence length="273" mass="31780">MTVGNALLRPMVHLTKHCIRTRSTVTGALPKPPIPTLDHSLDRYIEYAEVVAEGRHQPLQRTQRAVYDFRKAGIIYQQRLLRLAESEENWINQFWLPEMYLRIRIPLPVNVSPAYIFPQQNFEGEDDWLRYTALLIRGFVEYKNKIDTKQLEREVSTGKIKVHMCMQQYDRILGCYRQPEVDEDVHFMKPNRNRENEHILVMSRNQQGKHILTGGGSHAHGLNRWYDATIQLVVSSSGTNGLCIEHSAAEGIVIINMAESALRYERENRKRIM</sequence>
<dbReference type="Gene3D" id="3.30.559.70">
    <property type="entry name" value="Choline/Carnitine o-acyltransferase, domain 2"/>
    <property type="match status" value="2"/>
</dbReference>
<dbReference type="InterPro" id="IPR023213">
    <property type="entry name" value="CAT-like_dom_sf"/>
</dbReference>
<evidence type="ECO:0000256" key="5">
    <source>
        <dbReference type="ARBA" id="ARBA00039091"/>
    </source>
</evidence>